<dbReference type="Pfam" id="PF04932">
    <property type="entry name" value="Wzy_C"/>
    <property type="match status" value="1"/>
</dbReference>
<gene>
    <name evidence="7" type="ORF">Q31b_06660</name>
</gene>
<feature type="transmembrane region" description="Helical" evidence="5">
    <location>
        <begin position="133"/>
        <end position="151"/>
    </location>
</feature>
<dbReference type="InterPro" id="IPR007016">
    <property type="entry name" value="O-antigen_ligase-rel_domated"/>
</dbReference>
<keyword evidence="4 5" id="KW-0472">Membrane</keyword>
<keyword evidence="8" id="KW-1185">Reference proteome</keyword>
<accession>A0A5C6EAH9</accession>
<evidence type="ECO:0000256" key="5">
    <source>
        <dbReference type="SAM" id="Phobius"/>
    </source>
</evidence>
<evidence type="ECO:0000256" key="4">
    <source>
        <dbReference type="ARBA" id="ARBA00023136"/>
    </source>
</evidence>
<feature type="transmembrane region" description="Helical" evidence="5">
    <location>
        <begin position="236"/>
        <end position="252"/>
    </location>
</feature>
<keyword evidence="7" id="KW-0436">Ligase</keyword>
<evidence type="ECO:0000256" key="1">
    <source>
        <dbReference type="ARBA" id="ARBA00004141"/>
    </source>
</evidence>
<dbReference type="GO" id="GO:0016874">
    <property type="term" value="F:ligase activity"/>
    <property type="evidence" value="ECO:0007669"/>
    <property type="project" value="UniProtKB-KW"/>
</dbReference>
<dbReference type="PANTHER" id="PTHR37422:SF13">
    <property type="entry name" value="LIPOPOLYSACCHARIDE BIOSYNTHESIS PROTEIN PA4999-RELATED"/>
    <property type="match status" value="1"/>
</dbReference>
<keyword evidence="2 5" id="KW-0812">Transmembrane</keyword>
<dbReference type="InterPro" id="IPR011990">
    <property type="entry name" value="TPR-like_helical_dom_sf"/>
</dbReference>
<feature type="transmembrane region" description="Helical" evidence="5">
    <location>
        <begin position="439"/>
        <end position="456"/>
    </location>
</feature>
<feature type="transmembrane region" description="Helical" evidence="5">
    <location>
        <begin position="258"/>
        <end position="275"/>
    </location>
</feature>
<feature type="transmembrane region" description="Helical" evidence="5">
    <location>
        <begin position="108"/>
        <end position="126"/>
    </location>
</feature>
<dbReference type="RefSeq" id="WP_146598186.1">
    <property type="nucleotide sequence ID" value="NZ_SJPY01000001.1"/>
</dbReference>
<dbReference type="GO" id="GO:0016020">
    <property type="term" value="C:membrane"/>
    <property type="evidence" value="ECO:0007669"/>
    <property type="project" value="UniProtKB-SubCell"/>
</dbReference>
<dbReference type="Proteomes" id="UP000315471">
    <property type="component" value="Unassembled WGS sequence"/>
</dbReference>
<name>A0A5C6EAH9_9BACT</name>
<reference evidence="7 8" key="1">
    <citation type="submission" date="2019-02" db="EMBL/GenBank/DDBJ databases">
        <title>Deep-cultivation of Planctomycetes and their phenomic and genomic characterization uncovers novel biology.</title>
        <authorList>
            <person name="Wiegand S."/>
            <person name="Jogler M."/>
            <person name="Boedeker C."/>
            <person name="Pinto D."/>
            <person name="Vollmers J."/>
            <person name="Rivas-Marin E."/>
            <person name="Kohn T."/>
            <person name="Peeters S.H."/>
            <person name="Heuer A."/>
            <person name="Rast P."/>
            <person name="Oberbeckmann S."/>
            <person name="Bunk B."/>
            <person name="Jeske O."/>
            <person name="Meyerdierks A."/>
            <person name="Storesund J.E."/>
            <person name="Kallscheuer N."/>
            <person name="Luecker S."/>
            <person name="Lage O.M."/>
            <person name="Pohl T."/>
            <person name="Merkel B.J."/>
            <person name="Hornburger P."/>
            <person name="Mueller R.-W."/>
            <person name="Bruemmer F."/>
            <person name="Labrenz M."/>
            <person name="Spormann A.M."/>
            <person name="Op Den Camp H."/>
            <person name="Overmann J."/>
            <person name="Amann R."/>
            <person name="Jetten M.S.M."/>
            <person name="Mascher T."/>
            <person name="Medema M.H."/>
            <person name="Devos D.P."/>
            <person name="Kaster A.-K."/>
            <person name="Ovreas L."/>
            <person name="Rohde M."/>
            <person name="Galperin M.Y."/>
            <person name="Jogler C."/>
        </authorList>
    </citation>
    <scope>NUCLEOTIDE SEQUENCE [LARGE SCALE GENOMIC DNA]</scope>
    <source>
        <strain evidence="7 8">Q31b</strain>
    </source>
</reference>
<sequence length="750" mass="82576">MATQRRVVASLLASILVVVAYHPSDSVAVERGDAVWLAAASLGALAVWFAFEVLSIGRGSSAHQLRFRKSTRTSIALDVIPWLLGGWMMLAAFGSSPPGNLRQATNEAWIWVSGAAIFGLSRRLFASDAIRQTLLALLFGCAVLQSVHALHQQLISLPQMRLQYESNPDAVLARVGIDAPQGSGERNVFENRLYDGGPTGTFALANSLAGVLIFGVLLSAAMIWQRFSLMVTSERIGWLLLFVLLAAAMMMTRSRASVIAVFCGIVFVVFMTMGIRKRVLGWVSAGTLLMITLVGILLSVFGRREWFEQAPASLAFRWQYWRSTWRMVAEHPLFGAGPGNFQSIYERFREPSANESIADPHHFFFETIGSGGVVAGILLILGMILFASEVYTKYRNGDQSKDGPPVFDRSAEIYVWIGASVGLLVVWIGGLLTLKIPDLDAHTFAVPIAIASIVFVTPSLRKTSRIELNTIALSILGAIMIHLSISSGWTIPGISIYVWVCAAAVVPDGKERIPSPDRAQTKPFEATRHKQLSLLLLLGTLAGLVCVVRMSWLPIYRETRALAAAESELIRGRLVQADRWLETAEQADRWSANASRWRAEVFRRRLVMGDTASDRLKADWRASIDRSKLRSGDDPAAYREFGTAQLHVYQRFGEMTDLNAAFETFKQAVAWNPSDQWLAAQLSEVARAKGDTKLAEQMAERARWLSGLSSNLERMLDRQWILVAEKIGEPASTAPIRQPADKVLSVSSAS</sequence>
<protein>
    <submittedName>
        <fullName evidence="7">O-Antigen ligase</fullName>
    </submittedName>
</protein>
<proteinExistence type="predicted"/>
<organism evidence="7 8">
    <name type="scientific">Novipirellula aureliae</name>
    <dbReference type="NCBI Taxonomy" id="2527966"/>
    <lineage>
        <taxon>Bacteria</taxon>
        <taxon>Pseudomonadati</taxon>
        <taxon>Planctomycetota</taxon>
        <taxon>Planctomycetia</taxon>
        <taxon>Pirellulales</taxon>
        <taxon>Pirellulaceae</taxon>
        <taxon>Novipirellula</taxon>
    </lineage>
</organism>
<feature type="transmembrane region" description="Helical" evidence="5">
    <location>
        <begin position="75"/>
        <end position="96"/>
    </location>
</feature>
<evidence type="ECO:0000256" key="2">
    <source>
        <dbReference type="ARBA" id="ARBA00022692"/>
    </source>
</evidence>
<feature type="transmembrane region" description="Helical" evidence="5">
    <location>
        <begin position="282"/>
        <end position="301"/>
    </location>
</feature>
<feature type="transmembrane region" description="Helical" evidence="5">
    <location>
        <begin position="413"/>
        <end position="433"/>
    </location>
</feature>
<comment type="caution">
    <text evidence="7">The sequence shown here is derived from an EMBL/GenBank/DDBJ whole genome shotgun (WGS) entry which is preliminary data.</text>
</comment>
<evidence type="ECO:0000259" key="6">
    <source>
        <dbReference type="Pfam" id="PF04932"/>
    </source>
</evidence>
<feature type="transmembrane region" description="Helical" evidence="5">
    <location>
        <begin position="36"/>
        <end position="54"/>
    </location>
</feature>
<dbReference type="PANTHER" id="PTHR37422">
    <property type="entry name" value="TEICHURONIC ACID BIOSYNTHESIS PROTEIN TUAE"/>
    <property type="match status" value="1"/>
</dbReference>
<feature type="transmembrane region" description="Helical" evidence="5">
    <location>
        <begin position="532"/>
        <end position="552"/>
    </location>
</feature>
<feature type="domain" description="O-antigen ligase-related" evidence="6">
    <location>
        <begin position="240"/>
        <end position="380"/>
    </location>
</feature>
<dbReference type="EMBL" id="SJPY01000001">
    <property type="protein sequence ID" value="TWU45494.1"/>
    <property type="molecule type" value="Genomic_DNA"/>
</dbReference>
<comment type="subcellular location">
    <subcellularLocation>
        <location evidence="1">Membrane</location>
        <topology evidence="1">Multi-pass membrane protein</topology>
    </subcellularLocation>
</comment>
<dbReference type="AlphaFoldDB" id="A0A5C6EAH9"/>
<keyword evidence="3 5" id="KW-1133">Transmembrane helix</keyword>
<evidence type="ECO:0000313" key="8">
    <source>
        <dbReference type="Proteomes" id="UP000315471"/>
    </source>
</evidence>
<dbReference type="InterPro" id="IPR051533">
    <property type="entry name" value="WaaL-like"/>
</dbReference>
<evidence type="ECO:0000313" key="7">
    <source>
        <dbReference type="EMBL" id="TWU45494.1"/>
    </source>
</evidence>
<feature type="transmembrane region" description="Helical" evidence="5">
    <location>
        <begin position="202"/>
        <end position="224"/>
    </location>
</feature>
<dbReference type="OrthoDB" id="274640at2"/>
<evidence type="ECO:0000256" key="3">
    <source>
        <dbReference type="ARBA" id="ARBA00022989"/>
    </source>
</evidence>
<feature type="transmembrane region" description="Helical" evidence="5">
    <location>
        <begin position="468"/>
        <end position="485"/>
    </location>
</feature>
<feature type="transmembrane region" description="Helical" evidence="5">
    <location>
        <begin position="368"/>
        <end position="392"/>
    </location>
</feature>
<dbReference type="Gene3D" id="1.25.40.10">
    <property type="entry name" value="Tetratricopeptide repeat domain"/>
    <property type="match status" value="1"/>
</dbReference>